<dbReference type="GO" id="GO:0022904">
    <property type="term" value="P:respiratory electron transport chain"/>
    <property type="evidence" value="ECO:0007669"/>
    <property type="project" value="TreeGrafter"/>
</dbReference>
<dbReference type="SUPFAM" id="SSF53706">
    <property type="entry name" value="Formate dehydrogenase/DMSO reductase, domains 1-3"/>
    <property type="match status" value="1"/>
</dbReference>
<dbReference type="Gene3D" id="3.40.228.10">
    <property type="entry name" value="Dimethylsulfoxide Reductase, domain 2"/>
    <property type="match status" value="1"/>
</dbReference>
<evidence type="ECO:0000256" key="1">
    <source>
        <dbReference type="ARBA" id="ARBA00023002"/>
    </source>
</evidence>
<dbReference type="PANTHER" id="PTHR43105">
    <property type="entry name" value="RESPIRATORY NITRATE REDUCTASE"/>
    <property type="match status" value="1"/>
</dbReference>
<dbReference type="PATRIC" id="fig|301375.6.peg.564"/>
<dbReference type="PIRSF" id="PIRSF005646">
    <property type="entry name" value="FwdB"/>
    <property type="match status" value="1"/>
</dbReference>
<protein>
    <submittedName>
        <fullName evidence="3">Tungsten formylmethanofuran dehydrogenase, subunit B</fullName>
    </submittedName>
</protein>
<dbReference type="AlphaFoldDB" id="A0A101IIS5"/>
<reference evidence="3" key="1">
    <citation type="journal article" date="2015" name="MBio">
        <title>Genome-resolved metagenomic analysis reveals roles for candidate phyla and other microbial community members in biogeochemical transformations in oil reservoirs.</title>
        <authorList>
            <person name="Hu P."/>
            <person name="Tom L."/>
            <person name="Singh A."/>
            <person name="Thomas B.C."/>
            <person name="Baker B.J."/>
            <person name="Piceno Y.M."/>
            <person name="Andersen G.L."/>
            <person name="Banfield J.F."/>
        </authorList>
    </citation>
    <scope>NUCLEOTIDE SEQUENCE [LARGE SCALE GENOMIC DNA]</scope>
    <source>
        <strain evidence="3">56_747</strain>
    </source>
</reference>
<dbReference type="InterPro" id="IPR016457">
    <property type="entry name" value="Formylmethanofuran_DH_bsu"/>
</dbReference>
<keyword evidence="1" id="KW-0560">Oxidoreductase</keyword>
<evidence type="ECO:0000313" key="5">
    <source>
        <dbReference type="Proteomes" id="UP000057043"/>
    </source>
</evidence>
<dbReference type="GO" id="GO:0016020">
    <property type="term" value="C:membrane"/>
    <property type="evidence" value="ECO:0007669"/>
    <property type="project" value="TreeGrafter"/>
</dbReference>
<dbReference type="PANTHER" id="PTHR43105:SF14">
    <property type="entry name" value="FORMATE DEHYDROGENASE H"/>
    <property type="match status" value="1"/>
</dbReference>
<sequence>MAFCTGCSLLCDDIEVDFEGAKVKRTLNLCRKGRGHYDSLLVDRLAPAVDGSLVDIDEALSSAAEVLEGREKILLFGWGNSTLAAQKAGIELAKKLGSVIDDPSSYSQGLITEKVLKGELPTCTFDDVRNFADVSIFWGDDPSSSHPRHLSRFSYYPRGEKRQRGYEEDREAIVIDVRKSPTAQIAADGFFKISPGGDADFIEALMAALGGKIPKVEDKKRMLNLGTKLRKAKFGAIFTGLGLAHSLGGDLDAFFSLVGKLNELTRFSVIPTLGDYNTRGFNQTLFDEAGHVNSVSFKDGVDHGPEFGIAKYLDSCDAVMVVGSDPTAVLPAPLAKKLAGMPMVAVGTHRTLTTDGADVTVPIGVAGLEVGGTALRTDGVKVEFDAVVDSDYLPDVEVIERIMEAV</sequence>
<dbReference type="EMBL" id="LGFT01000044">
    <property type="protein sequence ID" value="KUK43872.1"/>
    <property type="molecule type" value="Genomic_DNA"/>
</dbReference>
<dbReference type="EMBL" id="LGHB01000022">
    <property type="protein sequence ID" value="KUK95999.1"/>
    <property type="molecule type" value="Genomic_DNA"/>
</dbReference>
<evidence type="ECO:0000313" key="3">
    <source>
        <dbReference type="EMBL" id="KUK95999.1"/>
    </source>
</evidence>
<comment type="caution">
    <text evidence="3">The sequence shown here is derived from an EMBL/GenBank/DDBJ whole genome shotgun (WGS) entry which is preliminary data.</text>
</comment>
<reference evidence="4 5" key="2">
    <citation type="journal article" date="2015" name="MBio">
        <title>Genome-Resolved Metagenomic Analysis Reveals Roles for Candidate Phyla and Other Microbial Community Members in Biogeochemical Transformations in Oil Reservoirs.</title>
        <authorList>
            <person name="Hu P."/>
            <person name="Tom L."/>
            <person name="Singh A."/>
            <person name="Thomas B.C."/>
            <person name="Baker B.J."/>
            <person name="Piceno Y.M."/>
            <person name="Andersen G.L."/>
            <person name="Banfield J.F."/>
        </authorList>
    </citation>
    <scope>NUCLEOTIDE SEQUENCE [LARGE SCALE GENOMIC DNA]</scope>
    <source>
        <strain evidence="2">57_489</strain>
    </source>
</reference>
<dbReference type="GO" id="GO:0003954">
    <property type="term" value="F:NADH dehydrogenase activity"/>
    <property type="evidence" value="ECO:0007669"/>
    <property type="project" value="TreeGrafter"/>
</dbReference>
<dbReference type="GO" id="GO:0015948">
    <property type="term" value="P:methanogenesis"/>
    <property type="evidence" value="ECO:0007669"/>
    <property type="project" value="InterPro"/>
</dbReference>
<gene>
    <name evidence="2" type="ORF">XD72_1772</name>
    <name evidence="3" type="ORF">XE07_1435</name>
</gene>
<dbReference type="InterPro" id="IPR050123">
    <property type="entry name" value="Prok_molybdopt-oxidoreductase"/>
</dbReference>
<dbReference type="Proteomes" id="UP000057043">
    <property type="component" value="Unassembled WGS sequence"/>
</dbReference>
<evidence type="ECO:0000313" key="2">
    <source>
        <dbReference type="EMBL" id="KUK43872.1"/>
    </source>
</evidence>
<evidence type="ECO:0000313" key="4">
    <source>
        <dbReference type="Proteomes" id="UP000053961"/>
    </source>
</evidence>
<dbReference type="CDD" id="cd02761">
    <property type="entry name" value="MopB_FmdB-FwdB"/>
    <property type="match status" value="1"/>
</dbReference>
<organism evidence="3 4">
    <name type="scientific">Methanothrix harundinacea</name>
    <dbReference type="NCBI Taxonomy" id="301375"/>
    <lineage>
        <taxon>Archaea</taxon>
        <taxon>Methanobacteriati</taxon>
        <taxon>Methanobacteriota</taxon>
        <taxon>Stenosarchaea group</taxon>
        <taxon>Methanomicrobia</taxon>
        <taxon>Methanotrichales</taxon>
        <taxon>Methanotrichaceae</taxon>
        <taxon>Methanothrix</taxon>
    </lineage>
</organism>
<dbReference type="NCBIfam" id="TIGR03129">
    <property type="entry name" value="one_C_dehyd_B"/>
    <property type="match status" value="1"/>
</dbReference>
<dbReference type="Proteomes" id="UP000053961">
    <property type="component" value="Unassembled WGS sequence"/>
</dbReference>
<proteinExistence type="predicted"/>
<dbReference type="GO" id="GO:0018493">
    <property type="term" value="F:formylmethanofuran dehydrogenase activity"/>
    <property type="evidence" value="ECO:0007669"/>
    <property type="project" value="InterPro"/>
</dbReference>
<accession>A0A101IIS5</accession>
<name>A0A101IIS5_9EURY</name>